<dbReference type="Proteomes" id="UP000596977">
    <property type="component" value="Unassembled WGS sequence"/>
</dbReference>
<evidence type="ECO:0000313" key="2">
    <source>
        <dbReference type="Proteomes" id="UP000596977"/>
    </source>
</evidence>
<comment type="caution">
    <text evidence="1">The sequence shown here is derived from an EMBL/GenBank/DDBJ whole genome shotgun (WGS) entry which is preliminary data.</text>
</comment>
<proteinExistence type="predicted"/>
<evidence type="ECO:0000313" key="1">
    <source>
        <dbReference type="EMBL" id="GGA38214.1"/>
    </source>
</evidence>
<sequence>MTTSDIVDKRCRLTCRPCQRKLKALARGIDGKGDRACHARCDSLKSKTPQALRLGGVCNWREAIVGLCAQDQIC</sequence>
<dbReference type="AlphaFoldDB" id="A0A916VU75"/>
<accession>A0A916VU75</accession>
<protein>
    <submittedName>
        <fullName evidence="1">Uncharacterized protein</fullName>
    </submittedName>
</protein>
<gene>
    <name evidence="1" type="ORF">GCM10011499_04510</name>
</gene>
<organism evidence="1 2">
    <name type="scientific">Pelagibacterium lentulum</name>
    <dbReference type="NCBI Taxonomy" id="2029865"/>
    <lineage>
        <taxon>Bacteria</taxon>
        <taxon>Pseudomonadati</taxon>
        <taxon>Pseudomonadota</taxon>
        <taxon>Alphaproteobacteria</taxon>
        <taxon>Hyphomicrobiales</taxon>
        <taxon>Devosiaceae</taxon>
        <taxon>Pelagibacterium</taxon>
    </lineage>
</organism>
<keyword evidence="2" id="KW-1185">Reference proteome</keyword>
<dbReference type="EMBL" id="BMKB01000001">
    <property type="protein sequence ID" value="GGA38214.1"/>
    <property type="molecule type" value="Genomic_DNA"/>
</dbReference>
<name>A0A916VU75_9HYPH</name>
<reference evidence="1 2" key="1">
    <citation type="journal article" date="2014" name="Int. J. Syst. Evol. Microbiol.">
        <title>Complete genome sequence of Corynebacterium casei LMG S-19264T (=DSM 44701T), isolated from a smear-ripened cheese.</title>
        <authorList>
            <consortium name="US DOE Joint Genome Institute (JGI-PGF)"/>
            <person name="Walter F."/>
            <person name="Albersmeier A."/>
            <person name="Kalinowski J."/>
            <person name="Ruckert C."/>
        </authorList>
    </citation>
    <scope>NUCLEOTIDE SEQUENCE [LARGE SCALE GENOMIC DNA]</scope>
    <source>
        <strain evidence="1 2">CGMCC 1.15896</strain>
    </source>
</reference>